<feature type="non-terminal residue" evidence="1">
    <location>
        <position position="93"/>
    </location>
</feature>
<dbReference type="GO" id="GO:0003700">
    <property type="term" value="F:DNA-binding transcription factor activity"/>
    <property type="evidence" value="ECO:0007669"/>
    <property type="project" value="InterPro"/>
</dbReference>
<dbReference type="InterPro" id="IPR036388">
    <property type="entry name" value="WH-like_DNA-bd_sf"/>
</dbReference>
<dbReference type="SUPFAM" id="SSF46785">
    <property type="entry name" value="Winged helix' DNA-binding domain"/>
    <property type="match status" value="1"/>
</dbReference>
<sequence>MSDGRAKRFSYEDMTALLVEKGCRLTDQRNTILKALLSFPLTFSPMDLERLLLTTDPSLGRATIFRAIDLFLEMGILEKIHRESGMMLSCWIG</sequence>
<dbReference type="InterPro" id="IPR036390">
    <property type="entry name" value="WH_DNA-bd_sf"/>
</dbReference>
<dbReference type="Gene3D" id="1.10.10.10">
    <property type="entry name" value="Winged helix-like DNA-binding domain superfamily/Winged helix DNA-binding domain"/>
    <property type="match status" value="1"/>
</dbReference>
<dbReference type="Pfam" id="PF01475">
    <property type="entry name" value="FUR"/>
    <property type="match status" value="1"/>
</dbReference>
<accession>T1C5F4</accession>
<dbReference type="InterPro" id="IPR002481">
    <property type="entry name" value="FUR"/>
</dbReference>
<reference evidence="1" key="2">
    <citation type="journal article" date="2014" name="ISME J.">
        <title>Microbial stratification in low pH oxic and suboxic macroscopic growths along an acid mine drainage.</title>
        <authorList>
            <person name="Mendez-Garcia C."/>
            <person name="Mesa V."/>
            <person name="Sprenger R.R."/>
            <person name="Richter M."/>
            <person name="Diez M.S."/>
            <person name="Solano J."/>
            <person name="Bargiela R."/>
            <person name="Golyshina O.V."/>
            <person name="Manteca A."/>
            <person name="Ramos J.L."/>
            <person name="Gallego J.R."/>
            <person name="Llorente I."/>
            <person name="Martins Dos Santos V.A."/>
            <person name="Jensen O.N."/>
            <person name="Pelaez A.I."/>
            <person name="Sanchez J."/>
            <person name="Ferrer M."/>
        </authorList>
    </citation>
    <scope>NUCLEOTIDE SEQUENCE</scope>
</reference>
<name>T1C5F4_9ZZZZ</name>
<proteinExistence type="predicted"/>
<evidence type="ECO:0000313" key="1">
    <source>
        <dbReference type="EMBL" id="EQD77237.1"/>
    </source>
</evidence>
<organism evidence="1">
    <name type="scientific">mine drainage metagenome</name>
    <dbReference type="NCBI Taxonomy" id="410659"/>
    <lineage>
        <taxon>unclassified sequences</taxon>
        <taxon>metagenomes</taxon>
        <taxon>ecological metagenomes</taxon>
    </lineage>
</organism>
<gene>
    <name evidence="1" type="ORF">B1A_03056</name>
</gene>
<protein>
    <submittedName>
        <fullName evidence="1">Ferric uptake regulator, Fur family</fullName>
    </submittedName>
</protein>
<comment type="caution">
    <text evidence="1">The sequence shown here is derived from an EMBL/GenBank/DDBJ whole genome shotgun (WGS) entry which is preliminary data.</text>
</comment>
<dbReference type="AlphaFoldDB" id="T1C5F4"/>
<dbReference type="EMBL" id="AUZX01002244">
    <property type="protein sequence ID" value="EQD77237.1"/>
    <property type="molecule type" value="Genomic_DNA"/>
</dbReference>
<reference evidence="1" key="1">
    <citation type="submission" date="2013-08" db="EMBL/GenBank/DDBJ databases">
        <authorList>
            <person name="Mendez C."/>
            <person name="Richter M."/>
            <person name="Ferrer M."/>
            <person name="Sanchez J."/>
        </authorList>
    </citation>
    <scope>NUCLEOTIDE SEQUENCE</scope>
</reference>